<dbReference type="AlphaFoldDB" id="A0A347UCK5"/>
<dbReference type="RefSeq" id="WP_118941241.1">
    <property type="nucleotide sequence ID" value="NZ_CP032125.1"/>
</dbReference>
<organism evidence="1 2">
    <name type="scientific">Profundibacter amoris</name>
    <dbReference type="NCBI Taxonomy" id="2171755"/>
    <lineage>
        <taxon>Bacteria</taxon>
        <taxon>Pseudomonadati</taxon>
        <taxon>Pseudomonadota</taxon>
        <taxon>Alphaproteobacteria</taxon>
        <taxon>Rhodobacterales</taxon>
        <taxon>Paracoccaceae</taxon>
        <taxon>Profundibacter</taxon>
    </lineage>
</organism>
<sequence>MNTIDPDLFAKLMSLPDGDRTDLLEFLGATPVGQEQLNTLIGEIENSIMDKRNARVAALN</sequence>
<dbReference type="OrthoDB" id="7875156at2"/>
<reference evidence="1 2" key="1">
    <citation type="submission" date="2018-09" db="EMBL/GenBank/DDBJ databases">
        <title>Profundibacter amoris BAR1 gen. nov., sp. nov., a new member of the Roseobacter clade isolated at Lokis Castle Vent Field on the Arctic Mid-Oceanic Ridge.</title>
        <authorList>
            <person name="Le Moine Bauer S."/>
            <person name="Sjoeberg A.G."/>
            <person name="L'Haridon S."/>
            <person name="Stokke R."/>
            <person name="Roalkvam I."/>
            <person name="Steen I.H."/>
            <person name="Dahle H."/>
        </authorList>
    </citation>
    <scope>NUCLEOTIDE SEQUENCE [LARGE SCALE GENOMIC DNA]</scope>
    <source>
        <strain evidence="1 2">BAR1</strain>
    </source>
</reference>
<protein>
    <submittedName>
        <fullName evidence="1">Uncharacterized protein</fullName>
    </submittedName>
</protein>
<name>A0A347UCK5_9RHOB</name>
<gene>
    <name evidence="1" type="ORF">BAR1_00700</name>
</gene>
<dbReference type="EMBL" id="CP032125">
    <property type="protein sequence ID" value="AXX96583.1"/>
    <property type="molecule type" value="Genomic_DNA"/>
</dbReference>
<evidence type="ECO:0000313" key="1">
    <source>
        <dbReference type="EMBL" id="AXX96583.1"/>
    </source>
</evidence>
<dbReference type="Proteomes" id="UP000261704">
    <property type="component" value="Chromosome"/>
</dbReference>
<accession>A0A347UCK5</accession>
<keyword evidence="2" id="KW-1185">Reference proteome</keyword>
<proteinExistence type="predicted"/>
<evidence type="ECO:0000313" key="2">
    <source>
        <dbReference type="Proteomes" id="UP000261704"/>
    </source>
</evidence>
<dbReference type="KEGG" id="pamo:BAR1_00700"/>